<dbReference type="AlphaFoldDB" id="A0A1I4YR92"/>
<dbReference type="Proteomes" id="UP000183107">
    <property type="component" value="Unassembled WGS sequence"/>
</dbReference>
<protein>
    <submittedName>
        <fullName evidence="1">Uncharacterized protein</fullName>
    </submittedName>
</protein>
<proteinExistence type="predicted"/>
<gene>
    <name evidence="1" type="ORF">SAMN05216386_0847</name>
</gene>
<evidence type="ECO:0000313" key="1">
    <source>
        <dbReference type="EMBL" id="SFN40568.1"/>
    </source>
</evidence>
<dbReference type="EMBL" id="FOVJ01000001">
    <property type="protein sequence ID" value="SFN40568.1"/>
    <property type="molecule type" value="Genomic_DNA"/>
</dbReference>
<name>A0A1I4YR92_9PROT</name>
<evidence type="ECO:0000313" key="2">
    <source>
        <dbReference type="Proteomes" id="UP000183107"/>
    </source>
</evidence>
<accession>A0A1I4YR92</accession>
<sequence>MMKKGRFLGISYVLGMMGTLLTVWFSSIEAAEYAGADAGIHSAVTLSNHEAMARFHEDAAMEMEVKVQEQKRLLEQYQAKSYLYGRQAQDLQGHTHALTRTYDKAAKAHTREAALHRERSIKLAEETFCNFPEKTGRC</sequence>
<reference evidence="2" key="1">
    <citation type="submission" date="2016-10" db="EMBL/GenBank/DDBJ databases">
        <authorList>
            <person name="Varghese N."/>
        </authorList>
    </citation>
    <scope>NUCLEOTIDE SEQUENCE [LARGE SCALE GENOMIC DNA]</scope>
    <source>
        <strain evidence="2">Nsp8</strain>
    </source>
</reference>
<organism evidence="1 2">
    <name type="scientific">Nitrosospira briensis</name>
    <dbReference type="NCBI Taxonomy" id="35799"/>
    <lineage>
        <taxon>Bacteria</taxon>
        <taxon>Pseudomonadati</taxon>
        <taxon>Pseudomonadota</taxon>
        <taxon>Betaproteobacteria</taxon>
        <taxon>Nitrosomonadales</taxon>
        <taxon>Nitrosomonadaceae</taxon>
        <taxon>Nitrosospira</taxon>
    </lineage>
</organism>
<dbReference type="RefSeq" id="WP_083396615.1">
    <property type="nucleotide sequence ID" value="NZ_FOVJ01000001.1"/>
</dbReference>
<keyword evidence="2" id="KW-1185">Reference proteome</keyword>